<organism evidence="1 2">
    <name type="scientific">Candidatus Electrothrix marina</name>
    <dbReference type="NCBI Taxonomy" id="1859130"/>
    <lineage>
        <taxon>Bacteria</taxon>
        <taxon>Pseudomonadati</taxon>
        <taxon>Thermodesulfobacteriota</taxon>
        <taxon>Desulfobulbia</taxon>
        <taxon>Desulfobulbales</taxon>
        <taxon>Desulfobulbaceae</taxon>
        <taxon>Candidatus Electrothrix</taxon>
    </lineage>
</organism>
<comment type="caution">
    <text evidence="1">The sequence shown here is derived from an EMBL/GenBank/DDBJ whole genome shotgun (WGS) entry which is preliminary data.</text>
</comment>
<proteinExistence type="predicted"/>
<evidence type="ECO:0000313" key="1">
    <source>
        <dbReference type="EMBL" id="RWX51320.1"/>
    </source>
</evidence>
<reference evidence="1 2" key="1">
    <citation type="submission" date="2017-01" db="EMBL/GenBank/DDBJ databases">
        <title>The cable genome- insights into the physiology and evolution of filamentous bacteria capable of sulfide oxidation via long distance electron transfer.</title>
        <authorList>
            <person name="Schreiber L."/>
            <person name="Bjerg J.T."/>
            <person name="Boggild A."/>
            <person name="Van De Vossenberg J."/>
            <person name="Meysman F."/>
            <person name="Nielsen L.P."/>
            <person name="Schramm A."/>
            <person name="Kjeldsen K.U."/>
        </authorList>
    </citation>
    <scope>NUCLEOTIDE SEQUENCE [LARGE SCALE GENOMIC DNA]</scope>
    <source>
        <strain evidence="1">A5</strain>
    </source>
</reference>
<sequence length="73" mass="8322">MHELYSEYFLSTLIYVKKNEKEKSLKLQAGILSLADVAMNRSLTAGVISVMMNSSDFQVMREPRRNIQKPISA</sequence>
<protein>
    <submittedName>
        <fullName evidence="1">Uncharacterized protein</fullName>
    </submittedName>
</protein>
<dbReference type="AlphaFoldDB" id="A0A444JDZ1"/>
<accession>A0A444JDZ1</accession>
<gene>
    <name evidence="1" type="ORF">VU01_11618</name>
</gene>
<dbReference type="EMBL" id="MTKS01000161">
    <property type="protein sequence ID" value="RWX51320.1"/>
    <property type="molecule type" value="Genomic_DNA"/>
</dbReference>
<evidence type="ECO:0000313" key="2">
    <source>
        <dbReference type="Proteomes" id="UP000288892"/>
    </source>
</evidence>
<keyword evidence="2" id="KW-1185">Reference proteome</keyword>
<dbReference type="Proteomes" id="UP000288892">
    <property type="component" value="Unassembled WGS sequence"/>
</dbReference>
<name>A0A444JDZ1_9BACT</name>